<dbReference type="SMART" id="SM00408">
    <property type="entry name" value="IGc2"/>
    <property type="match status" value="1"/>
</dbReference>
<evidence type="ECO:0000256" key="16">
    <source>
        <dbReference type="ARBA" id="ARBA00023180"/>
    </source>
</evidence>
<dbReference type="InterPro" id="IPR030658">
    <property type="entry name" value="CSF-1_receptor"/>
</dbReference>
<dbReference type="PROSITE" id="PS50011">
    <property type="entry name" value="PROTEIN_KINASE_DOM"/>
    <property type="match status" value="1"/>
</dbReference>
<dbReference type="OrthoDB" id="6077854at2759"/>
<dbReference type="PIRSF" id="PIRSF500947">
    <property type="entry name" value="CSF-1_receptor"/>
    <property type="match status" value="1"/>
</dbReference>
<dbReference type="InterPro" id="IPR003599">
    <property type="entry name" value="Ig_sub"/>
</dbReference>
<feature type="region of interest" description="Disordered" evidence="27">
    <location>
        <begin position="919"/>
        <end position="943"/>
    </location>
</feature>
<dbReference type="GO" id="GO:0046872">
    <property type="term" value="F:metal ion binding"/>
    <property type="evidence" value="ECO:0007669"/>
    <property type="project" value="UniProtKB-KW"/>
</dbReference>
<dbReference type="EC" id="2.7.10.1" evidence="2"/>
<keyword evidence="29" id="KW-0732">Signal</keyword>
<reference evidence="32 33" key="1">
    <citation type="submission" date="2019-04" db="EMBL/GenBank/DDBJ databases">
        <authorList>
            <consortium name="Wellcome Sanger Institute Data Sharing"/>
        </authorList>
    </citation>
    <scope>NUCLEOTIDE SEQUENCE [LARGE SCALE GENOMIC DNA]</scope>
</reference>
<evidence type="ECO:0000313" key="32">
    <source>
        <dbReference type="Ensembl" id="ENSSFOP00015057850.1"/>
    </source>
</evidence>
<dbReference type="KEGG" id="sfm:108934464"/>
<feature type="disulfide bond" evidence="24">
    <location>
        <begin position="225"/>
        <end position="280"/>
    </location>
</feature>
<sequence>MIYLVLILGTLHCAAQDRRPPVIRLNSQVLQVPEVVVAPGTRLVMSCDGDGSTHWVTSAACPRNQRRSLIEISRATVKCTGTYMCVFDSRKDFFTSVHVYVNDPNNLFVPMRGTVRLDKKEGENCLLECLLTDPSATDLSLLMKNGTSPPPGMNYTADPRKGVLIRNLQPSYSADYVCSAQIGGVEKRSQPFSVEVSQNIHVPPVVSLETREHVRAAGEQLKLACAARNPNIRFTVKWKHQSNNNVTTEQKISRDNNGVTIHNTLTIPAVKVSDTGNFTCQSINEAGNTNSTTFLRVVERYYVRLSPQLPSTLIRNGTTVTAKEEEDVELKVLVDAYPQIQQSGWTTPVSHNISMQESFLQDYNKYEAGLLLRRIKVKERGQYTFYASNSHVISSVTFSISIYKKPSTVLRKENSTTFTCTSSGYPAPTVCWYQCSGIRTTCRENDTEPLSAQVEETSEEGEEGSVTVKSVLTLEHTNHAVTVECVALNLVGEAHDTVVSEASYWSAMFIPILIGIASLASLLLLLLIITLYKYKQKPRYEIRWKIIETSDGTSFIDPTQLPYNKNLEFPRDKLKLGKVLGAGAFGKVVEATAYGLGKEGNAMRVAVKMLKPTARVDEKEALMSELKILSHLGHHENIVNLLGACTHGGPVLMITEYCCHGDLQNFLRNKAETILNLVMSMQDIQKSDYKNVYTKRISVIRSDSGVSSSYSNISQEVMSTRSFQGSSCEEAEVDSWPLDIDDLLRFSYQVAQGLEFLASKNCIHRDVAARNVLLADCRVAKICDFGLARDIMNDSNYVVKGNARLPVKWMAPESIFDCVYTVQSDVWSYGVLLWEIFSLGKNPYPGIPVDTTFYEMIRDGYQMSPPEFAPQEIYTIIKMCWDLEPTRRPTFQYIVQLMKSFLNDHSVQIYQNEPRVVLDQDSGSCDAPTGRDRPSDLTRNQEEGPLLTKSNNYQFC</sequence>
<dbReference type="PROSITE" id="PS00240">
    <property type="entry name" value="RECEPTOR_TYR_KIN_III"/>
    <property type="match status" value="1"/>
</dbReference>
<dbReference type="Gene3D" id="3.30.200.20">
    <property type="entry name" value="Phosphorylase Kinase, domain 1"/>
    <property type="match status" value="1"/>
</dbReference>
<keyword evidence="8 20" id="KW-0547">Nucleotide-binding</keyword>
<dbReference type="GO" id="GO:0030335">
    <property type="term" value="P:positive regulation of cell migration"/>
    <property type="evidence" value="ECO:0007669"/>
    <property type="project" value="TreeGrafter"/>
</dbReference>
<dbReference type="PANTHER" id="PTHR24416">
    <property type="entry name" value="TYROSINE-PROTEIN KINASE RECEPTOR"/>
    <property type="match status" value="1"/>
</dbReference>
<feature type="signal peptide" evidence="29">
    <location>
        <begin position="1"/>
        <end position="15"/>
    </location>
</feature>
<evidence type="ECO:0000256" key="6">
    <source>
        <dbReference type="ARBA" id="ARBA00022692"/>
    </source>
</evidence>
<evidence type="ECO:0000256" key="4">
    <source>
        <dbReference type="ARBA" id="ARBA00022553"/>
    </source>
</evidence>
<evidence type="ECO:0000256" key="19">
    <source>
        <dbReference type="PIRSR" id="PIRSR000615-1"/>
    </source>
</evidence>
<accession>A0A8C9U5Y4</accession>
<keyword evidence="16" id="KW-0325">Glycoprotein</keyword>
<keyword evidence="10 20" id="KW-0067">ATP-binding</keyword>
<name>A0A8C9U5Y4_SCLFO</name>
<dbReference type="Ensembl" id="ENSSFOT00015066946.1">
    <property type="protein sequence ID" value="ENSSFOP00015057850.1"/>
    <property type="gene ID" value="ENSSFOG00015022136.2"/>
</dbReference>
<dbReference type="GeneID" id="108934464"/>
<comment type="subcellular location">
    <subcellularLocation>
        <location evidence="1">Cell membrane</location>
        <topology evidence="1">Single-pass type I membrane protein</topology>
    </subcellularLocation>
    <subcellularLocation>
        <location evidence="26">Membrane</location>
        <topology evidence="26">Single-pass type I membrane protein</topology>
    </subcellularLocation>
</comment>
<evidence type="ECO:0000256" key="24">
    <source>
        <dbReference type="PIRSR" id="PIRSR500947-52"/>
    </source>
</evidence>
<evidence type="ECO:0000256" key="13">
    <source>
        <dbReference type="ARBA" id="ARBA00023137"/>
    </source>
</evidence>
<keyword evidence="9" id="KW-0418">Kinase</keyword>
<dbReference type="Pfam" id="PF07714">
    <property type="entry name" value="PK_Tyr_Ser-Thr"/>
    <property type="match status" value="1"/>
</dbReference>
<feature type="binding site" evidence="23">
    <location>
        <begin position="580"/>
        <end position="588"/>
    </location>
    <ligand>
        <name>ATP</name>
        <dbReference type="ChEBI" id="CHEBI:30616"/>
    </ligand>
</feature>
<dbReference type="GO" id="GO:0097324">
    <property type="term" value="P:melanocyte migration"/>
    <property type="evidence" value="ECO:0007669"/>
    <property type="project" value="UniProtKB-ARBA"/>
</dbReference>
<dbReference type="InterPro" id="IPR003598">
    <property type="entry name" value="Ig_sub2"/>
</dbReference>
<keyword evidence="11 28" id="KW-1133">Transmembrane helix</keyword>
<dbReference type="GO" id="GO:0030316">
    <property type="term" value="P:osteoclast differentiation"/>
    <property type="evidence" value="ECO:0007669"/>
    <property type="project" value="TreeGrafter"/>
</dbReference>
<evidence type="ECO:0000256" key="2">
    <source>
        <dbReference type="ARBA" id="ARBA00011902"/>
    </source>
</evidence>
<dbReference type="GO" id="GO:0030318">
    <property type="term" value="P:melanocyte differentiation"/>
    <property type="evidence" value="ECO:0007669"/>
    <property type="project" value="UniProtKB-ARBA"/>
</dbReference>
<keyword evidence="4" id="KW-0597">Phosphoprotein</keyword>
<dbReference type="AlphaFoldDB" id="A0A8C9U5Y4"/>
<evidence type="ECO:0000256" key="17">
    <source>
        <dbReference type="ARBA" id="ARBA00023319"/>
    </source>
</evidence>
<dbReference type="PROSITE" id="PS00107">
    <property type="entry name" value="PROTEIN_KINASE_ATP"/>
    <property type="match status" value="1"/>
</dbReference>
<dbReference type="FunFam" id="3.30.200.20:FF:000025">
    <property type="entry name" value="Platelet-derived growth factor receptor alpha"/>
    <property type="match status" value="1"/>
</dbReference>
<evidence type="ECO:0000256" key="3">
    <source>
        <dbReference type="ARBA" id="ARBA00022475"/>
    </source>
</evidence>
<feature type="site" description="Important for interaction with phosphotyrosine-binding proteins" evidence="22">
    <location>
        <position position="910"/>
    </location>
</feature>
<dbReference type="GO" id="GO:0019955">
    <property type="term" value="F:cytokine binding"/>
    <property type="evidence" value="ECO:0007669"/>
    <property type="project" value="InterPro"/>
</dbReference>
<dbReference type="FunFam" id="1.10.510.10:FF:000177">
    <property type="entry name" value="Mast/stem cell growth factor receptor"/>
    <property type="match status" value="1"/>
</dbReference>
<dbReference type="PANTHER" id="PTHR24416:SF47">
    <property type="entry name" value="MACROPHAGE COLONY-STIMULATING FACTOR 1 RECEPTOR"/>
    <property type="match status" value="1"/>
</dbReference>
<dbReference type="CTD" id="568405"/>
<dbReference type="InterPro" id="IPR017441">
    <property type="entry name" value="Protein_kinase_ATP_BS"/>
</dbReference>
<keyword evidence="33" id="KW-1185">Reference proteome</keyword>
<evidence type="ECO:0000256" key="20">
    <source>
        <dbReference type="PIRSR" id="PIRSR000615-2"/>
    </source>
</evidence>
<dbReference type="InterPro" id="IPR020635">
    <property type="entry name" value="Tyr_kinase_cat_dom"/>
</dbReference>
<evidence type="ECO:0000256" key="27">
    <source>
        <dbReference type="SAM" id="MobiDB-lite"/>
    </source>
</evidence>
<evidence type="ECO:0000256" key="7">
    <source>
        <dbReference type="ARBA" id="ARBA00022737"/>
    </source>
</evidence>
<keyword evidence="21" id="KW-0460">Magnesium</keyword>
<feature type="binding site" evidence="20">
    <location>
        <begin position="581"/>
        <end position="588"/>
    </location>
    <ligand>
        <name>ATP</name>
        <dbReference type="ChEBI" id="CHEBI:30616"/>
    </ligand>
</feature>
<feature type="transmembrane region" description="Helical" evidence="28">
    <location>
        <begin position="504"/>
        <end position="532"/>
    </location>
</feature>
<evidence type="ECO:0000256" key="26">
    <source>
        <dbReference type="RuleBase" id="RU000311"/>
    </source>
</evidence>
<evidence type="ECO:0000256" key="22">
    <source>
        <dbReference type="PIRSR" id="PIRSR000615-4"/>
    </source>
</evidence>
<dbReference type="GO" id="GO:0043235">
    <property type="term" value="C:receptor complex"/>
    <property type="evidence" value="ECO:0007669"/>
    <property type="project" value="TreeGrafter"/>
</dbReference>
<feature type="binding site" evidence="20">
    <location>
        <position position="770"/>
    </location>
    <ligand>
        <name>ATP</name>
        <dbReference type="ChEBI" id="CHEBI:30616"/>
    </ligand>
</feature>
<dbReference type="GO" id="GO:0005011">
    <property type="term" value="F:macrophage colony-stimulating factor receptor activity"/>
    <property type="evidence" value="ECO:0007669"/>
    <property type="project" value="TreeGrafter"/>
</dbReference>
<feature type="chain" id="PRO_5034032513" description="receptor protein-tyrosine kinase" evidence="29">
    <location>
        <begin position="16"/>
        <end position="956"/>
    </location>
</feature>
<dbReference type="GO" id="GO:0005524">
    <property type="term" value="F:ATP binding"/>
    <property type="evidence" value="ECO:0007669"/>
    <property type="project" value="UniProtKB-UniRule"/>
</dbReference>
<evidence type="ECO:0000256" key="12">
    <source>
        <dbReference type="ARBA" id="ARBA00023136"/>
    </source>
</evidence>
<comment type="catalytic activity">
    <reaction evidence="18">
        <text>L-tyrosyl-[protein] + ATP = O-phospho-L-tyrosyl-[protein] + ADP + H(+)</text>
        <dbReference type="Rhea" id="RHEA:10596"/>
        <dbReference type="Rhea" id="RHEA-COMP:10136"/>
        <dbReference type="Rhea" id="RHEA-COMP:20101"/>
        <dbReference type="ChEBI" id="CHEBI:15378"/>
        <dbReference type="ChEBI" id="CHEBI:30616"/>
        <dbReference type="ChEBI" id="CHEBI:46858"/>
        <dbReference type="ChEBI" id="CHEBI:61978"/>
        <dbReference type="ChEBI" id="CHEBI:456216"/>
        <dbReference type="EC" id="2.7.10.1"/>
    </reaction>
</comment>
<dbReference type="GO" id="GO:0043408">
    <property type="term" value="P:regulation of MAPK cascade"/>
    <property type="evidence" value="ECO:0007669"/>
    <property type="project" value="TreeGrafter"/>
</dbReference>
<dbReference type="InterPro" id="IPR007110">
    <property type="entry name" value="Ig-like_dom"/>
</dbReference>
<keyword evidence="13" id="KW-0829">Tyrosine-protein kinase</keyword>
<dbReference type="GO" id="GO:0007169">
    <property type="term" value="P:cell surface receptor protein tyrosine kinase signaling pathway"/>
    <property type="evidence" value="ECO:0007669"/>
    <property type="project" value="InterPro"/>
</dbReference>
<evidence type="ECO:0000256" key="1">
    <source>
        <dbReference type="ARBA" id="ARBA00004251"/>
    </source>
</evidence>
<protein>
    <recommendedName>
        <fullName evidence="2">receptor protein-tyrosine kinase</fullName>
        <ecNumber evidence="2">2.7.10.1</ecNumber>
    </recommendedName>
</protein>
<evidence type="ECO:0000256" key="23">
    <source>
        <dbReference type="PIRSR" id="PIRSR500947-51"/>
    </source>
</evidence>
<evidence type="ECO:0000256" key="9">
    <source>
        <dbReference type="ARBA" id="ARBA00022777"/>
    </source>
</evidence>
<dbReference type="InterPro" id="IPR000719">
    <property type="entry name" value="Prot_kinase_dom"/>
</dbReference>
<dbReference type="Pfam" id="PF00047">
    <property type="entry name" value="ig"/>
    <property type="match status" value="1"/>
</dbReference>
<keyword evidence="15 26" id="KW-0675">Receptor</keyword>
<feature type="active site" description="Proton acceptor" evidence="19">
    <location>
        <position position="766"/>
    </location>
</feature>
<reference evidence="32" key="2">
    <citation type="submission" date="2025-08" db="UniProtKB">
        <authorList>
            <consortium name="Ensembl"/>
        </authorList>
    </citation>
    <scope>IDENTIFICATION</scope>
</reference>
<evidence type="ECO:0000256" key="18">
    <source>
        <dbReference type="ARBA" id="ARBA00051243"/>
    </source>
</evidence>
<dbReference type="GO" id="GO:0005886">
    <property type="term" value="C:plasma membrane"/>
    <property type="evidence" value="ECO:0007669"/>
    <property type="project" value="UniProtKB-SubCell"/>
</dbReference>
<keyword evidence="14 24" id="KW-1015">Disulfide bond</keyword>
<dbReference type="PIRSF" id="PIRSF000615">
    <property type="entry name" value="TyrPK_CSF1-R"/>
    <property type="match status" value="1"/>
</dbReference>
<feature type="binding site" evidence="21">
    <location>
        <position position="771"/>
    </location>
    <ligand>
        <name>Mg(2+)</name>
        <dbReference type="ChEBI" id="CHEBI:18420"/>
    </ligand>
</feature>
<evidence type="ECO:0000256" key="21">
    <source>
        <dbReference type="PIRSR" id="PIRSR000615-3"/>
    </source>
</evidence>
<keyword evidence="7" id="KW-0677">Repeat</keyword>
<evidence type="ECO:0000259" key="30">
    <source>
        <dbReference type="PROSITE" id="PS50011"/>
    </source>
</evidence>
<gene>
    <name evidence="32" type="primary">csf1rb</name>
</gene>
<dbReference type="SMART" id="SM00219">
    <property type="entry name" value="TyrKc"/>
    <property type="match status" value="1"/>
</dbReference>
<reference evidence="32" key="3">
    <citation type="submission" date="2025-09" db="UniProtKB">
        <authorList>
            <consortium name="Ensembl"/>
        </authorList>
    </citation>
    <scope>IDENTIFICATION</scope>
</reference>
<proteinExistence type="inferred from homology"/>
<keyword evidence="17 26" id="KW-0393">Immunoglobulin domain</keyword>
<feature type="disulfide bond" evidence="24">
    <location>
        <begin position="129"/>
        <end position="178"/>
    </location>
</feature>
<dbReference type="GO" id="GO:1990682">
    <property type="term" value="C:CSF1-CSF1R complex"/>
    <property type="evidence" value="ECO:0007669"/>
    <property type="project" value="TreeGrafter"/>
</dbReference>
<feature type="binding site" evidence="20">
    <location>
        <begin position="656"/>
        <end position="662"/>
    </location>
    <ligand>
        <name>ATP</name>
        <dbReference type="ChEBI" id="CHEBI:30616"/>
    </ligand>
</feature>
<dbReference type="PROSITE" id="PS00109">
    <property type="entry name" value="PROTEIN_KINASE_TYR"/>
    <property type="match status" value="1"/>
</dbReference>
<evidence type="ECO:0000256" key="5">
    <source>
        <dbReference type="ARBA" id="ARBA00022679"/>
    </source>
</evidence>
<organism evidence="32 33">
    <name type="scientific">Scleropages formosus</name>
    <name type="common">Asian bonytongue</name>
    <name type="synonym">Osteoglossum formosum</name>
    <dbReference type="NCBI Taxonomy" id="113540"/>
    <lineage>
        <taxon>Eukaryota</taxon>
        <taxon>Metazoa</taxon>
        <taxon>Chordata</taxon>
        <taxon>Craniata</taxon>
        <taxon>Vertebrata</taxon>
        <taxon>Euteleostomi</taxon>
        <taxon>Actinopterygii</taxon>
        <taxon>Neopterygii</taxon>
        <taxon>Teleostei</taxon>
        <taxon>Osteoglossocephala</taxon>
        <taxon>Osteoglossomorpha</taxon>
        <taxon>Osteoglossiformes</taxon>
        <taxon>Osteoglossidae</taxon>
        <taxon>Scleropages</taxon>
    </lineage>
</organism>
<dbReference type="Gene3D" id="1.10.510.10">
    <property type="entry name" value="Transferase(Phosphotransferase) domain 1"/>
    <property type="match status" value="1"/>
</dbReference>
<keyword evidence="12 28" id="KW-0472">Membrane</keyword>
<dbReference type="InterPro" id="IPR001245">
    <property type="entry name" value="Ser-Thr/Tyr_kinase_cat_dom"/>
</dbReference>
<evidence type="ECO:0000256" key="15">
    <source>
        <dbReference type="ARBA" id="ARBA00023170"/>
    </source>
</evidence>
<comment type="similarity">
    <text evidence="26">Belongs to the protein kinase superfamily. Tyr protein kinase family. CSF-1/PDGF receptor subfamily.</text>
</comment>
<dbReference type="InterPro" id="IPR036179">
    <property type="entry name" value="Ig-like_dom_sf"/>
</dbReference>
<keyword evidence="21" id="KW-0479">Metal-binding</keyword>
<feature type="binding site" evidence="21">
    <location>
        <position position="784"/>
    </location>
    <ligand>
        <name>Mg(2+)</name>
        <dbReference type="ChEBI" id="CHEBI:18420"/>
    </ligand>
</feature>
<feature type="binding site" evidence="20 25">
    <location>
        <position position="608"/>
    </location>
    <ligand>
        <name>ATP</name>
        <dbReference type="ChEBI" id="CHEBI:30616"/>
    </ligand>
</feature>
<dbReference type="Pfam" id="PF25305">
    <property type="entry name" value="Ig_PDGFR_d4"/>
    <property type="match status" value="1"/>
</dbReference>
<dbReference type="SUPFAM" id="SSF48726">
    <property type="entry name" value="Immunoglobulin"/>
    <property type="match status" value="4"/>
</dbReference>
<feature type="compositionally biased region" description="Basic and acidic residues" evidence="27">
    <location>
        <begin position="929"/>
        <end position="942"/>
    </location>
</feature>
<evidence type="ECO:0000256" key="11">
    <source>
        <dbReference type="ARBA" id="ARBA00022989"/>
    </source>
</evidence>
<evidence type="ECO:0000256" key="25">
    <source>
        <dbReference type="PROSITE-ProRule" id="PRU10141"/>
    </source>
</evidence>
<feature type="domain" description="Protein kinase" evidence="30">
    <location>
        <begin position="574"/>
        <end position="902"/>
    </location>
</feature>
<dbReference type="SUPFAM" id="SSF56112">
    <property type="entry name" value="Protein kinase-like (PK-like)"/>
    <property type="match status" value="1"/>
</dbReference>
<keyword evidence="5" id="KW-0808">Transferase</keyword>
<evidence type="ECO:0000256" key="10">
    <source>
        <dbReference type="ARBA" id="ARBA00022840"/>
    </source>
</evidence>
<dbReference type="Proteomes" id="UP000694397">
    <property type="component" value="Chromosome 4"/>
</dbReference>
<dbReference type="InterPro" id="IPR013151">
    <property type="entry name" value="Immunoglobulin_dom"/>
</dbReference>
<dbReference type="PROSITE" id="PS50835">
    <property type="entry name" value="IG_LIKE"/>
    <property type="match status" value="2"/>
</dbReference>
<dbReference type="InterPro" id="IPR008266">
    <property type="entry name" value="Tyr_kinase_AS"/>
</dbReference>
<feature type="disulfide bond" evidence="24">
    <location>
        <begin position="420"/>
        <end position="485"/>
    </location>
</feature>
<feature type="disulfide bond" evidence="24">
    <location>
        <begin position="47"/>
        <end position="85"/>
    </location>
</feature>
<dbReference type="GO" id="GO:0019838">
    <property type="term" value="F:growth factor binding"/>
    <property type="evidence" value="ECO:0007669"/>
    <property type="project" value="TreeGrafter"/>
</dbReference>
<evidence type="ECO:0000259" key="31">
    <source>
        <dbReference type="PROSITE" id="PS50835"/>
    </source>
</evidence>
<evidence type="ECO:0000256" key="8">
    <source>
        <dbReference type="ARBA" id="ARBA00022741"/>
    </source>
</evidence>
<feature type="domain" description="Ig-like" evidence="31">
    <location>
        <begin position="203"/>
        <end position="296"/>
    </location>
</feature>
<dbReference type="InterPro" id="IPR001824">
    <property type="entry name" value="Tyr_kinase_rcpt_3_CS"/>
</dbReference>
<evidence type="ECO:0000256" key="28">
    <source>
        <dbReference type="SAM" id="Phobius"/>
    </source>
</evidence>
<dbReference type="RefSeq" id="XP_018607843.1">
    <property type="nucleotide sequence ID" value="XM_018752327.2"/>
</dbReference>
<dbReference type="InterPro" id="IPR013783">
    <property type="entry name" value="Ig-like_fold"/>
</dbReference>
<feature type="domain" description="Ig-like" evidence="31">
    <location>
        <begin position="394"/>
        <end position="500"/>
    </location>
</feature>
<dbReference type="InterPro" id="IPR011009">
    <property type="entry name" value="Kinase-like_dom_sf"/>
</dbReference>
<keyword evidence="3" id="KW-1003">Cell membrane</keyword>
<evidence type="ECO:0000256" key="14">
    <source>
        <dbReference type="ARBA" id="ARBA00023157"/>
    </source>
</evidence>
<dbReference type="GeneTree" id="ENSGT00940000155506"/>
<dbReference type="InterPro" id="IPR050122">
    <property type="entry name" value="RTK"/>
</dbReference>
<evidence type="ECO:0000256" key="29">
    <source>
        <dbReference type="SAM" id="SignalP"/>
    </source>
</evidence>
<keyword evidence="6 26" id="KW-0812">Transmembrane</keyword>
<evidence type="ECO:0000313" key="33">
    <source>
        <dbReference type="Proteomes" id="UP000694397"/>
    </source>
</evidence>
<dbReference type="SMART" id="SM00409">
    <property type="entry name" value="IG"/>
    <property type="match status" value="4"/>
</dbReference>
<dbReference type="Gene3D" id="2.60.40.10">
    <property type="entry name" value="Immunoglobulins"/>
    <property type="match status" value="5"/>
</dbReference>